<gene>
    <name evidence="6" type="ORF">WG900_08505</name>
</gene>
<dbReference type="PANTHER" id="PTHR11061:SF49">
    <property type="entry name" value="23S RRNA (URACIL(1939)-C(5))-METHYLTRANSFERASE RLMD"/>
    <property type="match status" value="1"/>
</dbReference>
<proteinExistence type="inferred from homology"/>
<organism evidence="6 7">
    <name type="scientific">Novosphingobium aquae</name>
    <dbReference type="NCBI Taxonomy" id="3133435"/>
    <lineage>
        <taxon>Bacteria</taxon>
        <taxon>Pseudomonadati</taxon>
        <taxon>Pseudomonadota</taxon>
        <taxon>Alphaproteobacteria</taxon>
        <taxon>Sphingomonadales</taxon>
        <taxon>Sphingomonadaceae</taxon>
        <taxon>Novosphingobium</taxon>
    </lineage>
</organism>
<name>A0ABU8S7M0_9SPHN</name>
<comment type="similarity">
    <text evidence="4">Belongs to the class I-like SAM-binding methyltransferase superfamily. RNA M5U methyltransferase family.</text>
</comment>
<feature type="active site" evidence="5">
    <location>
        <position position="384"/>
    </location>
</feature>
<keyword evidence="7" id="KW-1185">Reference proteome</keyword>
<evidence type="ECO:0000256" key="4">
    <source>
        <dbReference type="PROSITE-ProRule" id="PRU01024"/>
    </source>
</evidence>
<dbReference type="InterPro" id="IPR029063">
    <property type="entry name" value="SAM-dependent_MTases_sf"/>
</dbReference>
<dbReference type="Gene3D" id="2.40.50.1070">
    <property type="match status" value="1"/>
</dbReference>
<dbReference type="CDD" id="cd02440">
    <property type="entry name" value="AdoMet_MTases"/>
    <property type="match status" value="1"/>
</dbReference>
<dbReference type="InterPro" id="IPR010280">
    <property type="entry name" value="U5_MeTrfase_fam"/>
</dbReference>
<dbReference type="Proteomes" id="UP001379235">
    <property type="component" value="Unassembled WGS sequence"/>
</dbReference>
<evidence type="ECO:0000256" key="2">
    <source>
        <dbReference type="ARBA" id="ARBA00022679"/>
    </source>
</evidence>
<feature type="binding site" evidence="4">
    <location>
        <position position="357"/>
    </location>
    <ligand>
        <name>S-adenosyl-L-methionine</name>
        <dbReference type="ChEBI" id="CHEBI:59789"/>
    </ligand>
</feature>
<evidence type="ECO:0000256" key="1">
    <source>
        <dbReference type="ARBA" id="ARBA00022603"/>
    </source>
</evidence>
<evidence type="ECO:0000256" key="5">
    <source>
        <dbReference type="PROSITE-ProRule" id="PRU10015"/>
    </source>
</evidence>
<dbReference type="PROSITE" id="PS01230">
    <property type="entry name" value="TRMA_1"/>
    <property type="match status" value="1"/>
</dbReference>
<reference evidence="6 7" key="1">
    <citation type="submission" date="2024-03" db="EMBL/GenBank/DDBJ databases">
        <authorList>
            <person name="Jo J.-H."/>
        </authorList>
    </citation>
    <scope>NUCLEOTIDE SEQUENCE [LARGE SCALE GENOMIC DNA]</scope>
    <source>
        <strain evidence="6 7">AS3R-12</strain>
    </source>
</reference>
<accession>A0ABU8S7M0</accession>
<dbReference type="EMBL" id="JBBHJY010000003">
    <property type="protein sequence ID" value="MEJ6009960.1"/>
    <property type="molecule type" value="Genomic_DNA"/>
</dbReference>
<dbReference type="GO" id="GO:0008168">
    <property type="term" value="F:methyltransferase activity"/>
    <property type="evidence" value="ECO:0007669"/>
    <property type="project" value="UniProtKB-KW"/>
</dbReference>
<dbReference type="GO" id="GO:0032259">
    <property type="term" value="P:methylation"/>
    <property type="evidence" value="ECO:0007669"/>
    <property type="project" value="UniProtKB-KW"/>
</dbReference>
<dbReference type="Pfam" id="PF05958">
    <property type="entry name" value="tRNA_U5-meth_tr"/>
    <property type="match status" value="1"/>
</dbReference>
<feature type="binding site" evidence="4">
    <location>
        <position position="290"/>
    </location>
    <ligand>
        <name>S-adenosyl-L-methionine</name>
        <dbReference type="ChEBI" id="CHEBI:59789"/>
    </ligand>
</feature>
<protein>
    <submittedName>
        <fullName evidence="6">Class I SAM-dependent RNA methyltransferase</fullName>
    </submittedName>
</protein>
<dbReference type="Gene3D" id="3.40.50.150">
    <property type="entry name" value="Vaccinia Virus protein VP39"/>
    <property type="match status" value="1"/>
</dbReference>
<feature type="binding site" evidence="4">
    <location>
        <position position="263"/>
    </location>
    <ligand>
        <name>S-adenosyl-L-methionine</name>
        <dbReference type="ChEBI" id="CHEBI:59789"/>
    </ligand>
</feature>
<feature type="active site" description="Nucleophile" evidence="4">
    <location>
        <position position="384"/>
    </location>
</feature>
<dbReference type="PROSITE" id="PS51687">
    <property type="entry name" value="SAM_MT_RNA_M5U"/>
    <property type="match status" value="1"/>
</dbReference>
<evidence type="ECO:0000313" key="7">
    <source>
        <dbReference type="Proteomes" id="UP001379235"/>
    </source>
</evidence>
<evidence type="ECO:0000313" key="6">
    <source>
        <dbReference type="EMBL" id="MEJ6009960.1"/>
    </source>
</evidence>
<comment type="caution">
    <text evidence="6">The sequence shown here is derived from an EMBL/GenBank/DDBJ whole genome shotgun (WGS) entry which is preliminary data.</text>
</comment>
<keyword evidence="1 4" id="KW-0489">Methyltransferase</keyword>
<dbReference type="SUPFAM" id="SSF53335">
    <property type="entry name" value="S-adenosyl-L-methionine-dependent methyltransferases"/>
    <property type="match status" value="1"/>
</dbReference>
<feature type="binding site" evidence="4">
    <location>
        <position position="311"/>
    </location>
    <ligand>
        <name>S-adenosyl-L-methionine</name>
        <dbReference type="ChEBI" id="CHEBI:59789"/>
    </ligand>
</feature>
<keyword evidence="3 4" id="KW-0949">S-adenosyl-L-methionine</keyword>
<dbReference type="PANTHER" id="PTHR11061">
    <property type="entry name" value="RNA M5U METHYLTRANSFERASE"/>
    <property type="match status" value="1"/>
</dbReference>
<evidence type="ECO:0000256" key="3">
    <source>
        <dbReference type="ARBA" id="ARBA00022691"/>
    </source>
</evidence>
<dbReference type="InterPro" id="IPR030390">
    <property type="entry name" value="MeTrfase_TrmA_AS"/>
</dbReference>
<sequence length="428" mass="45978">MTETPPAAEEILRIAAKGDGITASGRFAWGVAPGDMLLADGSIEPGPHHVTPPCRHFGQCGGCQLQQLDEESLAHFVETRVANASTSQELGAEVLAPPHLSPPGSRRRASLRAESSAGRVVIGFREAKSHRLVEVIECHVIQPEFVALLVPLRKLLIRLGQHQSESGKGRKGNRDKQGKHVHARMAADIEFAMTEQGVDLGIKGLKAEGLAATELILDFAKENGLARIVLDQGYGPEAIWEPEPVTVMLGGVQVNLPTGAFLQATIDGEEALVGAACEWLAGAANVADLFSGLGTFAFALAKQGSRVLAVEGARDLHQACKSAAERAQLPLFAMHRDLFRNPLLADELAKFDAILLDPPRAGAREQVERLVAAGTVGRIVYISCNPSSWSRDAALLVEAGYRLAEVRPVGQFRWSTHVELASYFIRDQ</sequence>
<keyword evidence="2 4" id="KW-0808">Transferase</keyword>